<evidence type="ECO:0000313" key="7">
    <source>
        <dbReference type="Proteomes" id="UP000051450"/>
    </source>
</evidence>
<dbReference type="Proteomes" id="UP000051450">
    <property type="component" value="Unassembled WGS sequence"/>
</dbReference>
<dbReference type="GO" id="GO:0046872">
    <property type="term" value="F:metal ion binding"/>
    <property type="evidence" value="ECO:0007669"/>
    <property type="project" value="UniProtKB-KW"/>
</dbReference>
<dbReference type="PANTHER" id="PTHR46112">
    <property type="entry name" value="AMINOPEPTIDASE"/>
    <property type="match status" value="1"/>
</dbReference>
<evidence type="ECO:0000256" key="2">
    <source>
        <dbReference type="ARBA" id="ARBA00022801"/>
    </source>
</evidence>
<evidence type="ECO:0000256" key="1">
    <source>
        <dbReference type="ARBA" id="ARBA00022723"/>
    </source>
</evidence>
<evidence type="ECO:0000259" key="4">
    <source>
        <dbReference type="Pfam" id="PF00557"/>
    </source>
</evidence>
<dbReference type="Pfam" id="PF00557">
    <property type="entry name" value="Peptidase_M24"/>
    <property type="match status" value="1"/>
</dbReference>
<dbReference type="Gene3D" id="3.90.230.10">
    <property type="entry name" value="Creatinase/methionine aminopeptidase superfamily"/>
    <property type="match status" value="1"/>
</dbReference>
<dbReference type="EMBL" id="AZDI01000001">
    <property type="protein sequence ID" value="KRK46482.1"/>
    <property type="molecule type" value="Genomic_DNA"/>
</dbReference>
<dbReference type="InterPro" id="IPR036005">
    <property type="entry name" value="Creatinase/aminopeptidase-like"/>
</dbReference>
<reference evidence="6 7" key="1">
    <citation type="journal article" date="2015" name="Genome Announc.">
        <title>Expanding the biotechnology potential of lactobacilli through comparative genomics of 213 strains and associated genera.</title>
        <authorList>
            <person name="Sun Z."/>
            <person name="Harris H.M."/>
            <person name="McCann A."/>
            <person name="Guo C."/>
            <person name="Argimon S."/>
            <person name="Zhang W."/>
            <person name="Yang X."/>
            <person name="Jeffery I.B."/>
            <person name="Cooney J.C."/>
            <person name="Kagawa T.F."/>
            <person name="Liu W."/>
            <person name="Song Y."/>
            <person name="Salvetti E."/>
            <person name="Wrobel A."/>
            <person name="Rasinkangas P."/>
            <person name="Parkhill J."/>
            <person name="Rea M.C."/>
            <person name="O'Sullivan O."/>
            <person name="Ritari J."/>
            <person name="Douillard F.P."/>
            <person name="Paul Ross R."/>
            <person name="Yang R."/>
            <person name="Briner A.E."/>
            <person name="Felis G.E."/>
            <person name="de Vos W.M."/>
            <person name="Barrangou R."/>
            <person name="Klaenhammer T.R."/>
            <person name="Caufield P.W."/>
            <person name="Cui Y."/>
            <person name="Zhang H."/>
            <person name="O'Toole P.W."/>
        </authorList>
    </citation>
    <scope>NUCLEOTIDE SEQUENCE [LARGE SCALE GENOMIC DNA]</scope>
    <source>
        <strain evidence="6 7">DSM 15638</strain>
    </source>
</reference>
<dbReference type="InterPro" id="IPR000587">
    <property type="entry name" value="Creatinase_N"/>
</dbReference>
<evidence type="ECO:0000259" key="5">
    <source>
        <dbReference type="Pfam" id="PF01321"/>
    </source>
</evidence>
<keyword evidence="2" id="KW-0378">Hydrolase</keyword>
<dbReference type="CDD" id="cd01092">
    <property type="entry name" value="APP-like"/>
    <property type="match status" value="1"/>
</dbReference>
<dbReference type="STRING" id="1423719.FC66_GL000105"/>
<dbReference type="Pfam" id="PF01321">
    <property type="entry name" value="Creatinase_N"/>
    <property type="match status" value="1"/>
</dbReference>
<keyword evidence="1 3" id="KW-0479">Metal-binding</keyword>
<dbReference type="AlphaFoldDB" id="A0A0R1HSZ0"/>
<accession>A0A0R1HSZ0</accession>
<organism evidence="6 7">
    <name type="scientific">Dellaglioa algida DSM 15638</name>
    <dbReference type="NCBI Taxonomy" id="1423719"/>
    <lineage>
        <taxon>Bacteria</taxon>
        <taxon>Bacillati</taxon>
        <taxon>Bacillota</taxon>
        <taxon>Bacilli</taxon>
        <taxon>Lactobacillales</taxon>
        <taxon>Lactobacillaceae</taxon>
        <taxon>Dellaglioa</taxon>
    </lineage>
</organism>
<dbReference type="SUPFAM" id="SSF55920">
    <property type="entry name" value="Creatinase/aminopeptidase"/>
    <property type="match status" value="1"/>
</dbReference>
<dbReference type="RefSeq" id="WP_057973427.1">
    <property type="nucleotide sequence ID" value="NZ_AZDI01000001.1"/>
</dbReference>
<dbReference type="InterPro" id="IPR029149">
    <property type="entry name" value="Creatin/AminoP/Spt16_N"/>
</dbReference>
<evidence type="ECO:0000313" key="6">
    <source>
        <dbReference type="EMBL" id="KRK46482.1"/>
    </source>
</evidence>
<keyword evidence="7" id="KW-1185">Reference proteome</keyword>
<dbReference type="GeneID" id="83548768"/>
<proteinExistence type="inferred from homology"/>
<dbReference type="PROSITE" id="PS00491">
    <property type="entry name" value="PROLINE_PEPTIDASE"/>
    <property type="match status" value="1"/>
</dbReference>
<dbReference type="Gene3D" id="3.40.350.10">
    <property type="entry name" value="Creatinase/prolidase N-terminal domain"/>
    <property type="match status" value="1"/>
</dbReference>
<evidence type="ECO:0000256" key="3">
    <source>
        <dbReference type="RuleBase" id="RU000590"/>
    </source>
</evidence>
<dbReference type="InterPro" id="IPR001131">
    <property type="entry name" value="Peptidase_M24B_aminopep-P_CS"/>
</dbReference>
<sequence length="353" mass="39740">MNINRIEQLRSTFENLSIDSFLVTDIVNINYLSGFEGDGVLLITDKQQFIITDLRYELALEDYDNRFEIEFTRNYLGVAADIIEKNGLTVMGFESSISFLEYEQLDEELTSDLVSLTNIVEELRRIKDKFEQEKLVKAGQLADEAFDYIVGTIKIGQTEIEIANRLDSYLKSLGASNESFETIVASGIHSTWPHATVSNRKIQKQDLITIDFGYYYQGYTSDVTRTVAIGSISDELKKIYDTVLMTQEHVISLIKPGCRLSELARVANEMIAEAGYGDYFNHGIGHGIGLSIHELPNIRINDQNGVLMVGDVITIEPGIYVPKLGGVRIEDDILVVENGHQLLTDSYKKLMII</sequence>
<feature type="domain" description="Peptidase M24" evidence="4">
    <location>
        <begin position="134"/>
        <end position="337"/>
    </location>
</feature>
<comment type="similarity">
    <text evidence="3">Belongs to the peptidase M24B family.</text>
</comment>
<dbReference type="OrthoDB" id="9806388at2"/>
<gene>
    <name evidence="6" type="ORF">FC66_GL000105</name>
</gene>
<dbReference type="PANTHER" id="PTHR46112:SF3">
    <property type="entry name" value="AMINOPEPTIDASE YPDF"/>
    <property type="match status" value="1"/>
</dbReference>
<name>A0A0R1HSZ0_9LACO</name>
<dbReference type="InterPro" id="IPR000994">
    <property type="entry name" value="Pept_M24"/>
</dbReference>
<dbReference type="InterPro" id="IPR050659">
    <property type="entry name" value="Peptidase_M24B"/>
</dbReference>
<dbReference type="GO" id="GO:0016787">
    <property type="term" value="F:hydrolase activity"/>
    <property type="evidence" value="ECO:0007669"/>
    <property type="project" value="UniProtKB-KW"/>
</dbReference>
<protein>
    <submittedName>
        <fullName evidence="6">Xaa-Pro dipeptidase</fullName>
    </submittedName>
</protein>
<comment type="caution">
    <text evidence="6">The sequence shown here is derived from an EMBL/GenBank/DDBJ whole genome shotgun (WGS) entry which is preliminary data.</text>
</comment>
<dbReference type="PATRIC" id="fig|1423719.4.peg.107"/>
<feature type="domain" description="Creatinase N-terminal" evidence="5">
    <location>
        <begin position="5"/>
        <end position="126"/>
    </location>
</feature>
<dbReference type="SUPFAM" id="SSF53092">
    <property type="entry name" value="Creatinase/prolidase N-terminal domain"/>
    <property type="match status" value="1"/>
</dbReference>